<gene>
    <name evidence="3" type="primary">Piso0_001790</name>
    <name evidence="3" type="ORF">GNLVRS01_PISO0F14129g</name>
</gene>
<dbReference type="InterPro" id="IPR037475">
    <property type="entry name" value="Sos7"/>
</dbReference>
<evidence type="ECO:0000313" key="4">
    <source>
        <dbReference type="Proteomes" id="UP000005222"/>
    </source>
</evidence>
<evidence type="ECO:0000256" key="1">
    <source>
        <dbReference type="SAM" id="Coils"/>
    </source>
</evidence>
<dbReference type="GO" id="GO:0034501">
    <property type="term" value="P:protein localization to kinetochore"/>
    <property type="evidence" value="ECO:0007669"/>
    <property type="project" value="InterPro"/>
</dbReference>
<evidence type="ECO:0000313" key="3">
    <source>
        <dbReference type="EMBL" id="CCE88995.1"/>
    </source>
</evidence>
<dbReference type="AlphaFoldDB" id="G8YLR1"/>
<proteinExistence type="predicted"/>
<dbReference type="InterPro" id="IPR048781">
    <property type="entry name" value="Sos7_CC"/>
</dbReference>
<dbReference type="PANTHER" id="PTHR37329">
    <property type="entry name" value="KINETOCHORE PROTEIN SOS7"/>
    <property type="match status" value="1"/>
</dbReference>
<reference evidence="3 4" key="1">
    <citation type="journal article" date="2012" name="G3 (Bethesda)">
        <title>Pichia sorbitophila, an interspecies yeast hybrid reveals early steps of genome resolution following polyploidization.</title>
        <authorList>
            <person name="Leh Louis V."/>
            <person name="Despons L."/>
            <person name="Friedrich A."/>
            <person name="Martin T."/>
            <person name="Durrens P."/>
            <person name="Casaregola S."/>
            <person name="Neuveglise C."/>
            <person name="Fairhead C."/>
            <person name="Marck C."/>
            <person name="Cruz J.A."/>
            <person name="Straub M.L."/>
            <person name="Kugler V."/>
            <person name="Sacerdot C."/>
            <person name="Uzunov Z."/>
            <person name="Thierry A."/>
            <person name="Weiss S."/>
            <person name="Bleykasten C."/>
            <person name="De Montigny J."/>
            <person name="Jacques N."/>
            <person name="Jung P."/>
            <person name="Lemaire M."/>
            <person name="Mallet S."/>
            <person name="Morel G."/>
            <person name="Richard G.F."/>
            <person name="Sarkar A."/>
            <person name="Savel G."/>
            <person name="Schacherer J."/>
            <person name="Seret M.L."/>
            <person name="Talla E."/>
            <person name="Samson G."/>
            <person name="Jubin C."/>
            <person name="Poulain J."/>
            <person name="Vacherie B."/>
            <person name="Barbe V."/>
            <person name="Pelletier E."/>
            <person name="Sherman D.J."/>
            <person name="Westhof E."/>
            <person name="Weissenbach J."/>
            <person name="Baret P.V."/>
            <person name="Wincker P."/>
            <person name="Gaillardin C."/>
            <person name="Dujon B."/>
            <person name="Souciet J.L."/>
        </authorList>
    </citation>
    <scope>NUCLEOTIDE SEQUENCE [LARGE SCALE GENOMIC DNA]</scope>
    <source>
        <strain evidence="4">ATCC MYA-4447 / BCRC 22081 / CBS 7064 / NBRC 10061 / NRRL Y-12695</strain>
    </source>
</reference>
<dbReference type="eggNOG" id="ENOG502S6XI">
    <property type="taxonomic scope" value="Eukaryota"/>
</dbReference>
<protein>
    <submittedName>
        <fullName evidence="3">Piso0_001790 protein</fullName>
    </submittedName>
</protein>
<dbReference type="PANTHER" id="PTHR37329:SF1">
    <property type="entry name" value="KINETOCHORE PROTEIN SOS7"/>
    <property type="match status" value="1"/>
</dbReference>
<dbReference type="Pfam" id="PF20882">
    <property type="entry name" value="Sos7"/>
    <property type="match status" value="1"/>
</dbReference>
<keyword evidence="4" id="KW-1185">Reference proteome</keyword>
<accession>G8YLR1</accession>
<dbReference type="Proteomes" id="UP000005222">
    <property type="component" value="Chromosome F"/>
</dbReference>
<dbReference type="HOGENOM" id="CLU_792525_0_0_1"/>
<dbReference type="InParanoid" id="G8YLR1"/>
<dbReference type="OMA" id="SMAMDEY"/>
<keyword evidence="1" id="KW-0175">Coiled coil</keyword>
<dbReference type="OrthoDB" id="18959at2759"/>
<dbReference type="STRING" id="559304.G8YLR1"/>
<feature type="domain" description="Kinetochore protein Sos7 coiled-coil" evidence="2">
    <location>
        <begin position="57"/>
        <end position="129"/>
    </location>
</feature>
<sequence>MASVVANADEYKRELVESRGAISISSSKHDFISSIDNISEGARNPGCVGDEINSRKELFSKLKFQYLEQVTKEKFLRAILETPPVYIEKGDIDAIQEKNDSAKAALKEVKNNVQKKMAEIDEVTREVVSLNEEYETKYKATDDTLQSFSELQDRLDALVRNQKPASKQAAETMMGLPEELSDRDLRNVVPSFQRLLESKENSLSQLSNDFNMKNQLQTNQQLHIDKLRTKLESLRTSLKTVDKSEVPNSQQNFAQWIKEMNEILLKLNGWEHIDVKIENNEITIASNDTAIVLSEDLRVLNPEDLIQYRDVVHKINSTSDPSSQVATLISAIKK</sequence>
<dbReference type="GO" id="GO:0051315">
    <property type="term" value="P:attachment of mitotic spindle microtubules to kinetochore"/>
    <property type="evidence" value="ECO:0007669"/>
    <property type="project" value="TreeGrafter"/>
</dbReference>
<evidence type="ECO:0000259" key="2">
    <source>
        <dbReference type="Pfam" id="PF20882"/>
    </source>
</evidence>
<feature type="coiled-coil region" evidence="1">
    <location>
        <begin position="92"/>
        <end position="133"/>
    </location>
</feature>
<dbReference type="EMBL" id="FO082054">
    <property type="protein sequence ID" value="CCE88995.1"/>
    <property type="molecule type" value="Genomic_DNA"/>
</dbReference>
<organism evidence="3 4">
    <name type="scientific">Pichia sorbitophila (strain ATCC MYA-4447 / BCRC 22081 / CBS 7064 / NBRC 10061 / NRRL Y-12695)</name>
    <name type="common">Hybrid yeast</name>
    <dbReference type="NCBI Taxonomy" id="559304"/>
    <lineage>
        <taxon>Eukaryota</taxon>
        <taxon>Fungi</taxon>
        <taxon>Dikarya</taxon>
        <taxon>Ascomycota</taxon>
        <taxon>Saccharomycotina</taxon>
        <taxon>Pichiomycetes</taxon>
        <taxon>Debaryomycetaceae</taxon>
        <taxon>Millerozyma</taxon>
    </lineage>
</organism>
<name>G8YLR1_PICSO</name>
<dbReference type="GO" id="GO:0000776">
    <property type="term" value="C:kinetochore"/>
    <property type="evidence" value="ECO:0007669"/>
    <property type="project" value="InterPro"/>
</dbReference>